<protein>
    <submittedName>
        <fullName evidence="2">Uncharacterized protein</fullName>
    </submittedName>
</protein>
<dbReference type="OrthoDB" id="5323597at2759"/>
<gene>
    <name evidence="2" type="ORF">IMSHALPRED_004432</name>
</gene>
<keyword evidence="3" id="KW-1185">Reference proteome</keyword>
<comment type="caution">
    <text evidence="2">The sequence shown here is derived from an EMBL/GenBank/DDBJ whole genome shotgun (WGS) entry which is preliminary data.</text>
</comment>
<feature type="signal peptide" evidence="1">
    <location>
        <begin position="1"/>
        <end position="25"/>
    </location>
</feature>
<keyword evidence="1" id="KW-0732">Signal</keyword>
<name>A0A8H3F5C5_9LECA</name>
<feature type="chain" id="PRO_5034863913" evidence="1">
    <location>
        <begin position="26"/>
        <end position="350"/>
    </location>
</feature>
<evidence type="ECO:0000313" key="2">
    <source>
        <dbReference type="EMBL" id="CAF9918837.1"/>
    </source>
</evidence>
<sequence length="350" mass="38122">MEMKNPFAYFLALFLLLFSQTLTTATTLTASSDASTLEALITGLENRTLNIPVPPPNFGLTYEIGGPKLRITSCLMNTIAALKELALKNWGSDKIMDGTEYRLDNYPEVSITVTTSRRQRNIQARFVIWAICLGVIDMISKKQFEFAQFEISWDGQVLGWLQIVNQAAGVDLKTKTRQDNGTVGMENLTTTLLSANGTVGLEPFSITNIVTMDNADDPAEARLQVTMYPTGVTLAIYDVFVPIMSGLTDLAGHSSTQQTTGFISGLTGFQGWICIFEATPVRTSPPFMEFGWLIRAIARIPAYMLETGRFGEISMRIEVDGVLVGFGRLADGPVCGINASVLASLGVAES</sequence>
<dbReference type="EMBL" id="CAJPDT010000021">
    <property type="protein sequence ID" value="CAF9918837.1"/>
    <property type="molecule type" value="Genomic_DNA"/>
</dbReference>
<reference evidence="2" key="1">
    <citation type="submission" date="2021-03" db="EMBL/GenBank/DDBJ databases">
        <authorList>
            <person name="Tagirdzhanova G."/>
        </authorList>
    </citation>
    <scope>NUCLEOTIDE SEQUENCE</scope>
</reference>
<organism evidence="2 3">
    <name type="scientific">Imshaugia aleurites</name>
    <dbReference type="NCBI Taxonomy" id="172621"/>
    <lineage>
        <taxon>Eukaryota</taxon>
        <taxon>Fungi</taxon>
        <taxon>Dikarya</taxon>
        <taxon>Ascomycota</taxon>
        <taxon>Pezizomycotina</taxon>
        <taxon>Lecanoromycetes</taxon>
        <taxon>OSLEUM clade</taxon>
        <taxon>Lecanoromycetidae</taxon>
        <taxon>Lecanorales</taxon>
        <taxon>Lecanorineae</taxon>
        <taxon>Parmeliaceae</taxon>
        <taxon>Imshaugia</taxon>
    </lineage>
</organism>
<dbReference type="AlphaFoldDB" id="A0A8H3F5C5"/>
<evidence type="ECO:0000313" key="3">
    <source>
        <dbReference type="Proteomes" id="UP000664534"/>
    </source>
</evidence>
<accession>A0A8H3F5C5</accession>
<evidence type="ECO:0000256" key="1">
    <source>
        <dbReference type="SAM" id="SignalP"/>
    </source>
</evidence>
<proteinExistence type="predicted"/>
<dbReference type="Proteomes" id="UP000664534">
    <property type="component" value="Unassembled WGS sequence"/>
</dbReference>